<evidence type="ECO:0000313" key="1">
    <source>
        <dbReference type="EMBL" id="EAQ02202.1"/>
    </source>
</evidence>
<gene>
    <name evidence="1" type="ORF">OB2597_19006</name>
</gene>
<protein>
    <submittedName>
        <fullName evidence="1">Putative isocitrate lyase-family enzyme</fullName>
    </submittedName>
</protein>
<dbReference type="RefSeq" id="WP_009803744.1">
    <property type="nucleotide sequence ID" value="NZ_AAMO01000008.1"/>
</dbReference>
<dbReference type="AlphaFoldDB" id="A3U0B1"/>
<dbReference type="SUPFAM" id="SSF51621">
    <property type="entry name" value="Phosphoenolpyruvate/pyruvate domain"/>
    <property type="match status" value="1"/>
</dbReference>
<dbReference type="HOGENOM" id="CLU_027389_3_2_5"/>
<dbReference type="STRING" id="252305.OB2597_19006"/>
<sequence length="290" mass="31265">MTKPNLRAALDAGTFICAPGIHDMISAVIANKVGFDFIYFSGYWGTASAEGLPDAGITTYSEMLKRLTILGRTSEAGIIADADTGFGGLLNVDQTVRGYERAGAAAIQIEDQEFPKKCGHTPFKRVIPAAEMVQKIKVAGAARENAQETLIIARTDAKAMEGFDKAVERGLRYRDAGADVIFVEALDTEEEMRKACERIDAPMIANMADGGRTPILKVETLRDIGYDLAIFPAISGLAAAAAVEKALVTLKETGTSQSADVPLFDFEEFNRLIGFPEVWEFEKKWGSAGA</sequence>
<dbReference type="Proteomes" id="UP000004318">
    <property type="component" value="Unassembled WGS sequence"/>
</dbReference>
<dbReference type="OrthoDB" id="8629576at2"/>
<dbReference type="PANTHER" id="PTHR42905">
    <property type="entry name" value="PHOSPHOENOLPYRUVATE CARBOXYLASE"/>
    <property type="match status" value="1"/>
</dbReference>
<organism evidence="1 2">
    <name type="scientific">Pseudooceanicola batsensis (strain ATCC BAA-863 / DSM 15984 / KCTC 12145 / HTCC2597)</name>
    <name type="common">Oceanicola batsensis</name>
    <dbReference type="NCBI Taxonomy" id="252305"/>
    <lineage>
        <taxon>Bacteria</taxon>
        <taxon>Pseudomonadati</taxon>
        <taxon>Pseudomonadota</taxon>
        <taxon>Alphaproteobacteria</taxon>
        <taxon>Rhodobacterales</taxon>
        <taxon>Paracoccaceae</taxon>
        <taxon>Pseudooceanicola</taxon>
    </lineage>
</organism>
<dbReference type="InterPro" id="IPR015813">
    <property type="entry name" value="Pyrv/PenolPyrv_kinase-like_dom"/>
</dbReference>
<dbReference type="CDD" id="cd00377">
    <property type="entry name" value="ICL_PEPM"/>
    <property type="match status" value="1"/>
</dbReference>
<keyword evidence="2" id="KW-1185">Reference proteome</keyword>
<name>A3U0B1_PSEBH</name>
<dbReference type="GO" id="GO:0016833">
    <property type="term" value="F:oxo-acid-lyase activity"/>
    <property type="evidence" value="ECO:0007669"/>
    <property type="project" value="UniProtKB-ARBA"/>
</dbReference>
<dbReference type="Pfam" id="PF13714">
    <property type="entry name" value="PEP_mutase"/>
    <property type="match status" value="1"/>
</dbReference>
<evidence type="ECO:0000313" key="2">
    <source>
        <dbReference type="Proteomes" id="UP000004318"/>
    </source>
</evidence>
<comment type="caution">
    <text evidence="1">The sequence shown here is derived from an EMBL/GenBank/DDBJ whole genome shotgun (WGS) entry which is preliminary data.</text>
</comment>
<dbReference type="InterPro" id="IPR040442">
    <property type="entry name" value="Pyrv_kinase-like_dom_sf"/>
</dbReference>
<accession>A3U0B1</accession>
<dbReference type="InterPro" id="IPR039556">
    <property type="entry name" value="ICL/PEPM"/>
</dbReference>
<dbReference type="PANTHER" id="PTHR42905:SF5">
    <property type="entry name" value="CARBOXYVINYL-CARBOXYPHOSPHONATE PHOSPHORYLMUTASE, CHLOROPLASTIC"/>
    <property type="match status" value="1"/>
</dbReference>
<keyword evidence="1" id="KW-0456">Lyase</keyword>
<dbReference type="EMBL" id="AAMO01000008">
    <property type="protein sequence ID" value="EAQ02202.1"/>
    <property type="molecule type" value="Genomic_DNA"/>
</dbReference>
<dbReference type="Gene3D" id="3.20.20.60">
    <property type="entry name" value="Phosphoenolpyruvate-binding domains"/>
    <property type="match status" value="1"/>
</dbReference>
<reference evidence="1 2" key="1">
    <citation type="journal article" date="2010" name="J. Bacteriol.">
        <title>Genome sequences of Oceanicola granulosus HTCC2516(T) and Oceanicola batsensis HTCC2597(TDelta).</title>
        <authorList>
            <person name="Thrash J.C."/>
            <person name="Cho J.C."/>
            <person name="Vergin K.L."/>
            <person name="Giovannoni S.J."/>
        </authorList>
    </citation>
    <scope>NUCLEOTIDE SEQUENCE [LARGE SCALE GENOMIC DNA]</scope>
    <source>
        <strain evidence="2">ATCC BAA-863 / DSM 15984 / KCTC 12145 / HTCC2597</strain>
    </source>
</reference>
<proteinExistence type="predicted"/>